<dbReference type="STRING" id="1834516.BL253_14085"/>
<feature type="domain" description="HTH marR-type" evidence="1">
    <location>
        <begin position="15"/>
        <end position="148"/>
    </location>
</feature>
<sequence>METPTEAVAPTDEARAADVRVPVQAVRALVSVARVLERASDELSLAQYRVLAAVAAGDERASRIATRLALGKPAISATVESLCQRGLLSRGTVDDDQRAAALRLTDQGRAALDLAEGAMIDRLDRIAARAPDPAAMAQALAALDEAVNGYLADHHAAYLNRSGAKDRR</sequence>
<comment type="caution">
    <text evidence="2">The sequence shown here is derived from an EMBL/GenBank/DDBJ whole genome shotgun (WGS) entry which is preliminary data.</text>
</comment>
<dbReference type="InterPro" id="IPR036388">
    <property type="entry name" value="WH-like_DNA-bd_sf"/>
</dbReference>
<gene>
    <name evidence="2" type="ORF">BL253_14085</name>
</gene>
<name>A0A1V2IAQ4_9ACTN</name>
<protein>
    <submittedName>
        <fullName evidence="2">MarR family transcriptional regulator</fullName>
    </submittedName>
</protein>
<reference evidence="3" key="1">
    <citation type="submission" date="2016-10" db="EMBL/GenBank/DDBJ databases">
        <title>Frankia sp. NRRL B-16386 Genome sequencing.</title>
        <authorList>
            <person name="Ghodhbane-Gtari F."/>
            <person name="Swanson E."/>
            <person name="Gueddou A."/>
            <person name="Hezbri K."/>
            <person name="Ktari K."/>
            <person name="Nouioui I."/>
            <person name="Morris K."/>
            <person name="Simpson S."/>
            <person name="Abebe-Akele F."/>
            <person name="Thomas K."/>
            <person name="Gtari M."/>
            <person name="Tisa L.S."/>
        </authorList>
    </citation>
    <scope>NUCLEOTIDE SEQUENCE [LARGE SCALE GENOMIC DNA]</scope>
    <source>
        <strain evidence="3">NRRL B-16386</strain>
    </source>
</reference>
<dbReference type="GO" id="GO:0003700">
    <property type="term" value="F:DNA-binding transcription factor activity"/>
    <property type="evidence" value="ECO:0007669"/>
    <property type="project" value="InterPro"/>
</dbReference>
<evidence type="ECO:0000313" key="2">
    <source>
        <dbReference type="EMBL" id="ONH30283.1"/>
    </source>
</evidence>
<dbReference type="InterPro" id="IPR000835">
    <property type="entry name" value="HTH_MarR-typ"/>
</dbReference>
<dbReference type="Gene3D" id="1.10.10.10">
    <property type="entry name" value="Winged helix-like DNA-binding domain superfamily/Winged helix DNA-binding domain"/>
    <property type="match status" value="1"/>
</dbReference>
<dbReference type="Pfam" id="PF12802">
    <property type="entry name" value="MarR_2"/>
    <property type="match status" value="1"/>
</dbReference>
<proteinExistence type="predicted"/>
<dbReference type="RefSeq" id="WP_076817167.1">
    <property type="nucleotide sequence ID" value="NZ_MOMC01000027.1"/>
</dbReference>
<dbReference type="SUPFAM" id="SSF46785">
    <property type="entry name" value="Winged helix' DNA-binding domain"/>
    <property type="match status" value="1"/>
</dbReference>
<dbReference type="AlphaFoldDB" id="A0A1V2IAQ4"/>
<accession>A0A1V2IAQ4</accession>
<dbReference type="OrthoDB" id="5120077at2"/>
<keyword evidence="3" id="KW-1185">Reference proteome</keyword>
<evidence type="ECO:0000313" key="3">
    <source>
        <dbReference type="Proteomes" id="UP000188929"/>
    </source>
</evidence>
<dbReference type="InterPro" id="IPR039422">
    <property type="entry name" value="MarR/SlyA-like"/>
</dbReference>
<dbReference type="EMBL" id="MOMC01000027">
    <property type="protein sequence ID" value="ONH30283.1"/>
    <property type="molecule type" value="Genomic_DNA"/>
</dbReference>
<dbReference type="Proteomes" id="UP000188929">
    <property type="component" value="Unassembled WGS sequence"/>
</dbReference>
<dbReference type="InterPro" id="IPR036390">
    <property type="entry name" value="WH_DNA-bd_sf"/>
</dbReference>
<dbReference type="GO" id="GO:0006950">
    <property type="term" value="P:response to stress"/>
    <property type="evidence" value="ECO:0007669"/>
    <property type="project" value="TreeGrafter"/>
</dbReference>
<organism evidence="2 3">
    <name type="scientific">Pseudofrankia asymbiotica</name>
    <dbReference type="NCBI Taxonomy" id="1834516"/>
    <lineage>
        <taxon>Bacteria</taxon>
        <taxon>Bacillati</taxon>
        <taxon>Actinomycetota</taxon>
        <taxon>Actinomycetes</taxon>
        <taxon>Frankiales</taxon>
        <taxon>Frankiaceae</taxon>
        <taxon>Pseudofrankia</taxon>
    </lineage>
</organism>
<dbReference type="PANTHER" id="PTHR33164">
    <property type="entry name" value="TRANSCRIPTIONAL REGULATOR, MARR FAMILY"/>
    <property type="match status" value="1"/>
</dbReference>
<dbReference type="PANTHER" id="PTHR33164:SF43">
    <property type="entry name" value="HTH-TYPE TRANSCRIPTIONAL REPRESSOR YETL"/>
    <property type="match status" value="1"/>
</dbReference>
<dbReference type="PROSITE" id="PS50995">
    <property type="entry name" value="HTH_MARR_2"/>
    <property type="match status" value="1"/>
</dbReference>
<evidence type="ECO:0000259" key="1">
    <source>
        <dbReference type="PROSITE" id="PS50995"/>
    </source>
</evidence>
<dbReference type="SMART" id="SM00347">
    <property type="entry name" value="HTH_MARR"/>
    <property type="match status" value="1"/>
</dbReference>